<sequence length="78" mass="9346">MLHNLKINKVFFAAVLEHIKTFEIRKNDRGFHVGDTVILNEWDSEKRQYTGRSVNTEIMYITDYEQKDDYVVFSFKIV</sequence>
<dbReference type="Gene3D" id="2.30.130.30">
    <property type="entry name" value="Hypothetical protein"/>
    <property type="match status" value="1"/>
</dbReference>
<protein>
    <submittedName>
        <fullName evidence="2">DUF3850 domain-containing protein</fullName>
    </submittedName>
</protein>
<name>A0A4U3APV6_9BACI</name>
<comment type="caution">
    <text evidence="2">The sequence shown here is derived from an EMBL/GenBank/DDBJ whole genome shotgun (WGS) entry which is preliminary data.</text>
</comment>
<dbReference type="AlphaFoldDB" id="A0A4U3APV6"/>
<dbReference type="Pfam" id="PF12961">
    <property type="entry name" value="DUF3850"/>
    <property type="match status" value="1"/>
</dbReference>
<evidence type="ECO:0000259" key="1">
    <source>
        <dbReference type="Pfam" id="PF12961"/>
    </source>
</evidence>
<proteinExistence type="predicted"/>
<accession>A0A4U3APV6</accession>
<dbReference type="InterPro" id="IPR015947">
    <property type="entry name" value="PUA-like_sf"/>
</dbReference>
<evidence type="ECO:0000313" key="3">
    <source>
        <dbReference type="Proteomes" id="UP000305222"/>
    </source>
</evidence>
<reference evidence="2 3" key="1">
    <citation type="journal article" date="2019" name="Environ. Microbiol.">
        <title>An active ?-lactamase is a part of an orchestrated cell wall stress resistance network of Bacillus subtilis and related rhizosphere species.</title>
        <authorList>
            <person name="Bucher T."/>
            <person name="Keren-Paz A."/>
            <person name="Hausser J."/>
            <person name="Olender T."/>
            <person name="Cytryn E."/>
            <person name="Kolodkin-Gal I."/>
        </authorList>
    </citation>
    <scope>NUCLEOTIDE SEQUENCE [LARGE SCALE GENOMIC DNA]</scope>
    <source>
        <strain evidence="2 3">I5</strain>
    </source>
</reference>
<dbReference type="InterPro" id="IPR039440">
    <property type="entry name" value="DUF3850"/>
</dbReference>
<organism evidence="2 3">
    <name type="scientific">Bacillus wiedmannii</name>
    <dbReference type="NCBI Taxonomy" id="1890302"/>
    <lineage>
        <taxon>Bacteria</taxon>
        <taxon>Bacillati</taxon>
        <taxon>Bacillota</taxon>
        <taxon>Bacilli</taxon>
        <taxon>Bacillales</taxon>
        <taxon>Bacillaceae</taxon>
        <taxon>Bacillus</taxon>
        <taxon>Bacillus cereus group</taxon>
    </lineage>
</organism>
<gene>
    <name evidence="2" type="ORF">FC699_24025</name>
</gene>
<dbReference type="EMBL" id="SZON01001602">
    <property type="protein sequence ID" value="TKI90475.1"/>
    <property type="molecule type" value="Genomic_DNA"/>
</dbReference>
<evidence type="ECO:0000313" key="2">
    <source>
        <dbReference type="EMBL" id="TKI90475.1"/>
    </source>
</evidence>
<feature type="domain" description="DUF3850" evidence="1">
    <location>
        <begin position="3"/>
        <end position="75"/>
    </location>
</feature>
<dbReference type="Proteomes" id="UP000305222">
    <property type="component" value="Unassembled WGS sequence"/>
</dbReference>
<dbReference type="SUPFAM" id="SSF88697">
    <property type="entry name" value="PUA domain-like"/>
    <property type="match status" value="1"/>
</dbReference>